<accession>A0A1N6MYF4</accession>
<name>A0A1N6MYF4_9GAMM</name>
<dbReference type="EMBL" id="FTLG01000188">
    <property type="protein sequence ID" value="SIP73814.1"/>
    <property type="molecule type" value="Genomic_DNA"/>
</dbReference>
<proteinExistence type="predicted"/>
<dbReference type="Proteomes" id="UP000196435">
    <property type="component" value="Unassembled WGS sequence"/>
</dbReference>
<evidence type="ECO:0000313" key="2">
    <source>
        <dbReference type="Proteomes" id="UP000196435"/>
    </source>
</evidence>
<dbReference type="AlphaFoldDB" id="A0A1N6MYF4"/>
<sequence>MIIITFVHIKSAPQTLIARQMNKINIRSKYRFYIPLFAY</sequence>
<reference evidence="2" key="1">
    <citation type="submission" date="2016-12" db="EMBL/GenBank/DDBJ databases">
        <authorList>
            <person name="Gaudriault S."/>
        </authorList>
    </citation>
    <scope>NUCLEOTIDE SEQUENCE [LARGE SCALE GENOMIC DNA]</scope>
    <source>
        <strain evidence="2">HGB1681 (deposited as PTA-6826 in the American Type Culture Collection)</strain>
    </source>
</reference>
<organism evidence="1 2">
    <name type="scientific">Xenorhabdus innexi</name>
    <dbReference type="NCBI Taxonomy" id="290109"/>
    <lineage>
        <taxon>Bacteria</taxon>
        <taxon>Pseudomonadati</taxon>
        <taxon>Pseudomonadota</taxon>
        <taxon>Gammaproteobacteria</taxon>
        <taxon>Enterobacterales</taxon>
        <taxon>Morganellaceae</taxon>
        <taxon>Xenorhabdus</taxon>
    </lineage>
</organism>
<protein>
    <submittedName>
        <fullName evidence="1">Uncharacterized protein</fullName>
    </submittedName>
</protein>
<gene>
    <name evidence="1" type="ORF">XIS1_460129</name>
</gene>
<evidence type="ECO:0000313" key="1">
    <source>
        <dbReference type="EMBL" id="SIP73814.1"/>
    </source>
</evidence>